<dbReference type="EMBL" id="FOMX01000002">
    <property type="protein sequence ID" value="SFD46472.1"/>
    <property type="molecule type" value="Genomic_DNA"/>
</dbReference>
<name>A0A1I1SJI6_9BACT</name>
<keyword evidence="1" id="KW-0347">Helicase</keyword>
<dbReference type="Proteomes" id="UP000199400">
    <property type="component" value="Unassembled WGS sequence"/>
</dbReference>
<dbReference type="AlphaFoldDB" id="A0A1I1SJI6"/>
<keyword evidence="1" id="KW-0067">ATP-binding</keyword>
<dbReference type="PANTHER" id="PTHR30595">
    <property type="entry name" value="GLPR-RELATED TRANSCRIPTIONAL REPRESSOR"/>
    <property type="match status" value="1"/>
</dbReference>
<keyword evidence="1" id="KW-0378">Hydrolase</keyword>
<dbReference type="Gene3D" id="3.30.565.60">
    <property type="match status" value="1"/>
</dbReference>
<dbReference type="InterPro" id="IPR038475">
    <property type="entry name" value="RecG_C_sf"/>
</dbReference>
<sequence>MSLVAPTPLGFERSPVAGASVDDLDLAALEAYVRRRVPGLGAEPGVHERAAQRLGLIGTTGGQPTPTVVGLMAFGTAPQVSRPEWGVSIVRIRGAALADPVAARLDAEGNLAELVRLGLEFVRANTRAAPNLLVPADLAPEYPEEAVREALVNALVHRDYRLSGRVSLRIFNDRLEIWSPGGLALPISLDELAQHGGASFPRNPLLAATARHLGLLEQIGRGIPAIRRSIASATALPVQFHTSQTEVRVVLPSYINASMGNVSGN</sequence>
<proteinExistence type="predicted"/>
<dbReference type="STRING" id="54.SAMN02745121_00069"/>
<reference evidence="2" key="1">
    <citation type="submission" date="2016-10" db="EMBL/GenBank/DDBJ databases">
        <authorList>
            <person name="Varghese N."/>
            <person name="Submissions S."/>
        </authorList>
    </citation>
    <scope>NUCLEOTIDE SEQUENCE [LARGE SCALE GENOMIC DNA]</scope>
    <source>
        <strain evidence="2">ATCC 25963</strain>
    </source>
</reference>
<evidence type="ECO:0000313" key="1">
    <source>
        <dbReference type="EMBL" id="SFD46472.1"/>
    </source>
</evidence>
<dbReference type="GO" id="GO:0004386">
    <property type="term" value="F:helicase activity"/>
    <property type="evidence" value="ECO:0007669"/>
    <property type="project" value="UniProtKB-KW"/>
</dbReference>
<keyword evidence="2" id="KW-1185">Reference proteome</keyword>
<dbReference type="Pfam" id="PF13749">
    <property type="entry name" value="HATPase_c_4"/>
    <property type="match status" value="1"/>
</dbReference>
<accession>A0A1I1SJI6</accession>
<keyword evidence="1" id="KW-0547">Nucleotide-binding</keyword>
<dbReference type="RefSeq" id="WP_096333168.1">
    <property type="nucleotide sequence ID" value="NZ_FOMX01000002.1"/>
</dbReference>
<dbReference type="OrthoDB" id="9789524at2"/>
<protein>
    <submittedName>
        <fullName evidence="1">Putative ATP-dependent DNA helicase recG C-terminal</fullName>
    </submittedName>
</protein>
<dbReference type="PANTHER" id="PTHR30595:SF6">
    <property type="entry name" value="SCHLAFEN ALBA-2 DOMAIN-CONTAINING PROTEIN"/>
    <property type="match status" value="1"/>
</dbReference>
<organism evidence="1 2">
    <name type="scientific">Nannocystis exedens</name>
    <dbReference type="NCBI Taxonomy" id="54"/>
    <lineage>
        <taxon>Bacteria</taxon>
        <taxon>Pseudomonadati</taxon>
        <taxon>Myxococcota</taxon>
        <taxon>Polyangia</taxon>
        <taxon>Nannocystales</taxon>
        <taxon>Nannocystaceae</taxon>
        <taxon>Nannocystis</taxon>
    </lineage>
</organism>
<evidence type="ECO:0000313" key="2">
    <source>
        <dbReference type="Proteomes" id="UP000199400"/>
    </source>
</evidence>
<gene>
    <name evidence="1" type="ORF">SAMN02745121_00069</name>
</gene>